<gene>
    <name evidence="9" type="ORF">BU14_0031s0033</name>
</gene>
<dbReference type="GO" id="GO:0050427">
    <property type="term" value="P:3'-phosphoadenosine 5'-phosphosulfate metabolic process"/>
    <property type="evidence" value="ECO:0007669"/>
    <property type="project" value="TreeGrafter"/>
</dbReference>
<keyword evidence="4 7" id="KW-0460">Magnesium</keyword>
<evidence type="ECO:0000256" key="8">
    <source>
        <dbReference type="SAM" id="MobiDB-lite"/>
    </source>
</evidence>
<dbReference type="GO" id="GO:0046872">
    <property type="term" value="F:metal ion binding"/>
    <property type="evidence" value="ECO:0007669"/>
    <property type="project" value="UniProtKB-KW"/>
</dbReference>
<dbReference type="AlphaFoldDB" id="A0A1X6PJ15"/>
<evidence type="ECO:0000256" key="3">
    <source>
        <dbReference type="ARBA" id="ARBA00022723"/>
    </source>
</evidence>
<reference evidence="9 10" key="1">
    <citation type="submission" date="2017-03" db="EMBL/GenBank/DDBJ databases">
        <title>WGS assembly of Porphyra umbilicalis.</title>
        <authorList>
            <person name="Brawley S.H."/>
            <person name="Blouin N.A."/>
            <person name="Ficko-Blean E."/>
            <person name="Wheeler G.L."/>
            <person name="Lohr M."/>
            <person name="Goodson H.V."/>
            <person name="Jenkins J.W."/>
            <person name="Blaby-Haas C.E."/>
            <person name="Helliwell K.E."/>
            <person name="Chan C."/>
            <person name="Marriage T."/>
            <person name="Bhattacharya D."/>
            <person name="Klein A.S."/>
            <person name="Badis Y."/>
            <person name="Brodie J."/>
            <person name="Cao Y."/>
            <person name="Collen J."/>
            <person name="Dittami S.M."/>
            <person name="Gachon C.M."/>
            <person name="Green B.R."/>
            <person name="Karpowicz S."/>
            <person name="Kim J.W."/>
            <person name="Kudahl U."/>
            <person name="Lin S."/>
            <person name="Michel G."/>
            <person name="Mittag M."/>
            <person name="Olson B.J."/>
            <person name="Pangilinan J."/>
            <person name="Peng Y."/>
            <person name="Qiu H."/>
            <person name="Shu S."/>
            <person name="Singer J.T."/>
            <person name="Smith A.G."/>
            <person name="Sprecher B.N."/>
            <person name="Wagner V."/>
            <person name="Wang W."/>
            <person name="Wang Z.-Y."/>
            <person name="Yan J."/>
            <person name="Yarish C."/>
            <person name="Zoeuner-Riek S."/>
            <person name="Zhuang Y."/>
            <person name="Zou Y."/>
            <person name="Lindquist E.A."/>
            <person name="Grimwood J."/>
            <person name="Barry K."/>
            <person name="Rokhsar D.S."/>
            <person name="Schmutz J."/>
            <person name="Stiller J.W."/>
            <person name="Grossman A.R."/>
            <person name="Prochnik S.E."/>
        </authorList>
    </citation>
    <scope>NUCLEOTIDE SEQUENCE [LARGE SCALE GENOMIC DNA]</scope>
    <source>
        <strain evidence="9">4086291</strain>
    </source>
</reference>
<evidence type="ECO:0000256" key="1">
    <source>
        <dbReference type="ARBA" id="ARBA00009759"/>
    </source>
</evidence>
<dbReference type="OrthoDB" id="10254945at2759"/>
<feature type="binding site" evidence="7">
    <location>
        <position position="100"/>
    </location>
    <ligand>
        <name>Mg(2+)</name>
        <dbReference type="ChEBI" id="CHEBI:18420"/>
        <label>1</label>
        <note>catalytic</note>
    </ligand>
</feature>
<dbReference type="Gene3D" id="3.40.190.80">
    <property type="match status" value="1"/>
</dbReference>
<dbReference type="PANTHER" id="PTHR43028">
    <property type="entry name" value="3'(2'),5'-BISPHOSPHATE NUCLEOTIDASE 1"/>
    <property type="match status" value="1"/>
</dbReference>
<keyword evidence="3 7" id="KW-0479">Metal-binding</keyword>
<evidence type="ECO:0000313" key="9">
    <source>
        <dbReference type="EMBL" id="OSX80861.1"/>
    </source>
</evidence>
<sequence>MDKTLSVTGGSVRLGDIVAIARDAGAAIMQIYTGDEAEWETKTKTDASPLTAADLTANALICERLGALDPAFPIMSEENKQLDFDARAGWTYYWCVDPLDGTKEFLKRNGEFTVNIALMRNAPAAGGEDAPHGAARPVLGVVYAPATGVAYFAASGVGAHVAPAPDGAAEAPLAAASFKESDAGLTLVCSRSHMDDRTAAFVASYTDAATASMGSSLKFMLIAEGKAHVAGRDAACDTHVGGGGRTGPCTSPKPFNTHPHGRARAAHDAFGGTAG</sequence>
<dbReference type="InterPro" id="IPR050725">
    <property type="entry name" value="CysQ/Inositol_MonoPase"/>
</dbReference>
<dbReference type="Proteomes" id="UP000218209">
    <property type="component" value="Unassembled WGS sequence"/>
</dbReference>
<comment type="catalytic activity">
    <reaction evidence="6">
        <text>1D-myo-inositol 1,4-bisphosphate + H2O = 1D-myo-inositol 4-phosphate + phosphate</text>
        <dbReference type="Rhea" id="RHEA:15553"/>
        <dbReference type="ChEBI" id="CHEBI:15377"/>
        <dbReference type="ChEBI" id="CHEBI:43474"/>
        <dbReference type="ChEBI" id="CHEBI:58282"/>
        <dbReference type="ChEBI" id="CHEBI:58469"/>
        <dbReference type="EC" id="3.1.3.57"/>
    </reaction>
    <physiologicalReaction direction="left-to-right" evidence="6">
        <dbReference type="Rhea" id="RHEA:15554"/>
    </physiologicalReaction>
</comment>
<name>A0A1X6PJ15_PORUM</name>
<dbReference type="InterPro" id="IPR020583">
    <property type="entry name" value="Inositol_monoP_metal-BS"/>
</dbReference>
<protein>
    <recommendedName>
        <fullName evidence="11">3'(2'),5'-bisphosphate nucleotidase</fullName>
    </recommendedName>
</protein>
<evidence type="ECO:0000313" key="10">
    <source>
        <dbReference type="Proteomes" id="UP000218209"/>
    </source>
</evidence>
<dbReference type="GO" id="GO:0008441">
    <property type="term" value="F:3'(2'),5'-bisphosphate nucleotidase activity"/>
    <property type="evidence" value="ECO:0007669"/>
    <property type="project" value="TreeGrafter"/>
</dbReference>
<feature type="binding site" evidence="7">
    <location>
        <position position="99"/>
    </location>
    <ligand>
        <name>Mg(2+)</name>
        <dbReference type="ChEBI" id="CHEBI:18420"/>
        <label>1</label>
        <note>catalytic</note>
    </ligand>
</feature>
<dbReference type="GO" id="GO:0004441">
    <property type="term" value="F:inositol-1,4-bisphosphate 1-phosphatase activity"/>
    <property type="evidence" value="ECO:0007669"/>
    <property type="project" value="UniProtKB-EC"/>
</dbReference>
<dbReference type="PANTHER" id="PTHR43028:SF5">
    <property type="entry name" value="3'(2'),5'-BISPHOSPHATE NUCLEOTIDASE 1"/>
    <property type="match status" value="1"/>
</dbReference>
<evidence type="ECO:0000256" key="6">
    <source>
        <dbReference type="ARBA" id="ARBA00044478"/>
    </source>
</evidence>
<evidence type="ECO:0008006" key="11">
    <source>
        <dbReference type="Google" id="ProtNLM"/>
    </source>
</evidence>
<comment type="cofactor">
    <cofactor evidence="7">
        <name>Mg(2+)</name>
        <dbReference type="ChEBI" id="CHEBI:18420"/>
    </cofactor>
</comment>
<evidence type="ECO:0000256" key="4">
    <source>
        <dbReference type="ARBA" id="ARBA00022842"/>
    </source>
</evidence>
<dbReference type="Gene3D" id="3.30.540.10">
    <property type="entry name" value="Fructose-1,6-Bisphosphatase, subunit A, domain 1"/>
    <property type="match status" value="1"/>
</dbReference>
<dbReference type="Pfam" id="PF00459">
    <property type="entry name" value="Inositol_P"/>
    <property type="match status" value="1"/>
</dbReference>
<accession>A0A1X6PJ15</accession>
<dbReference type="SUPFAM" id="SSF56655">
    <property type="entry name" value="Carbohydrate phosphatase"/>
    <property type="match status" value="1"/>
</dbReference>
<evidence type="ECO:0000256" key="5">
    <source>
        <dbReference type="ARBA" id="ARBA00044465"/>
    </source>
</evidence>
<feature type="binding site" evidence="7">
    <location>
        <position position="97"/>
    </location>
    <ligand>
        <name>Mg(2+)</name>
        <dbReference type="ChEBI" id="CHEBI:18420"/>
        <label>1</label>
        <note>catalytic</note>
    </ligand>
</feature>
<keyword evidence="10" id="KW-1185">Reference proteome</keyword>
<feature type="binding site" evidence="7">
    <location>
        <position position="77"/>
    </location>
    <ligand>
        <name>Mg(2+)</name>
        <dbReference type="ChEBI" id="CHEBI:18420"/>
        <label>1</label>
        <note>catalytic</note>
    </ligand>
</feature>
<feature type="region of interest" description="Disordered" evidence="8">
    <location>
        <begin position="242"/>
        <end position="275"/>
    </location>
</feature>
<evidence type="ECO:0000256" key="7">
    <source>
        <dbReference type="PIRSR" id="PIRSR600760-2"/>
    </source>
</evidence>
<dbReference type="EMBL" id="KV918767">
    <property type="protein sequence ID" value="OSX80861.1"/>
    <property type="molecule type" value="Genomic_DNA"/>
</dbReference>
<dbReference type="GO" id="GO:0000103">
    <property type="term" value="P:sulfate assimilation"/>
    <property type="evidence" value="ECO:0007669"/>
    <property type="project" value="TreeGrafter"/>
</dbReference>
<proteinExistence type="inferred from homology"/>
<evidence type="ECO:0000256" key="2">
    <source>
        <dbReference type="ARBA" id="ARBA00022671"/>
    </source>
</evidence>
<comment type="catalytic activity">
    <reaction evidence="5">
        <text>1D-myo-inositol 1,3,4-trisphosphate + H2O = 1D-myo-inositol 3,4-bisphosphate + phosphate</text>
        <dbReference type="Rhea" id="RHEA:70319"/>
        <dbReference type="ChEBI" id="CHEBI:15377"/>
        <dbReference type="ChEBI" id="CHEBI:43474"/>
        <dbReference type="ChEBI" id="CHEBI:58414"/>
        <dbReference type="ChEBI" id="CHEBI:83241"/>
    </reaction>
    <physiologicalReaction direction="left-to-right" evidence="5">
        <dbReference type="Rhea" id="RHEA:70320"/>
    </physiologicalReaction>
</comment>
<dbReference type="CDD" id="cd01638">
    <property type="entry name" value="CysQ"/>
    <property type="match status" value="1"/>
</dbReference>
<keyword evidence="2" id="KW-0452">Lithium</keyword>
<organism evidence="9 10">
    <name type="scientific">Porphyra umbilicalis</name>
    <name type="common">Purple laver</name>
    <name type="synonym">Red alga</name>
    <dbReference type="NCBI Taxonomy" id="2786"/>
    <lineage>
        <taxon>Eukaryota</taxon>
        <taxon>Rhodophyta</taxon>
        <taxon>Bangiophyceae</taxon>
        <taxon>Bangiales</taxon>
        <taxon>Bangiaceae</taxon>
        <taxon>Porphyra</taxon>
    </lineage>
</organism>
<dbReference type="InterPro" id="IPR000760">
    <property type="entry name" value="Inositol_monophosphatase-like"/>
</dbReference>
<dbReference type="PROSITE" id="PS00629">
    <property type="entry name" value="IMP_1"/>
    <property type="match status" value="1"/>
</dbReference>
<comment type="similarity">
    <text evidence="1">Belongs to the inositol monophosphatase superfamily.</text>
</comment>